<dbReference type="GO" id="GO:0005509">
    <property type="term" value="F:calcium ion binding"/>
    <property type="evidence" value="ECO:0007669"/>
    <property type="project" value="UniProtKB-UniRule"/>
</dbReference>
<name>A0A8C6UXC0_9GOBI</name>
<dbReference type="GO" id="GO:0034332">
    <property type="term" value="P:adherens junction organization"/>
    <property type="evidence" value="ECO:0007669"/>
    <property type="project" value="TreeGrafter"/>
</dbReference>
<accession>A0A8C6UXC0</accession>
<evidence type="ECO:0000256" key="5">
    <source>
        <dbReference type="ARBA" id="ARBA00022737"/>
    </source>
</evidence>
<comment type="subcellular location">
    <subcellularLocation>
        <location evidence="2">Cell junction</location>
        <location evidence="2">Desmosome</location>
    </subcellularLocation>
    <subcellularLocation>
        <location evidence="1 13">Cell membrane</location>
        <topology evidence="1 13">Single-pass type I membrane protein</topology>
    </subcellularLocation>
</comment>
<evidence type="ECO:0000256" key="10">
    <source>
        <dbReference type="ARBA" id="ARBA00023136"/>
    </source>
</evidence>
<dbReference type="Proteomes" id="UP000694523">
    <property type="component" value="Unplaced"/>
</dbReference>
<dbReference type="SUPFAM" id="SSF49313">
    <property type="entry name" value="Cadherin-like"/>
    <property type="match status" value="5"/>
</dbReference>
<dbReference type="GO" id="GO:0044331">
    <property type="term" value="P:cell-cell adhesion mediated by cadherin"/>
    <property type="evidence" value="ECO:0007669"/>
    <property type="project" value="TreeGrafter"/>
</dbReference>
<feature type="domain" description="Cadherin" evidence="16">
    <location>
        <begin position="68"/>
        <end position="150"/>
    </location>
</feature>
<evidence type="ECO:0000256" key="9">
    <source>
        <dbReference type="ARBA" id="ARBA00022989"/>
    </source>
</evidence>
<dbReference type="InterPro" id="IPR015919">
    <property type="entry name" value="Cadherin-like_sf"/>
</dbReference>
<dbReference type="Gene3D" id="4.10.900.10">
    <property type="entry name" value="TCF3-CBD (Catenin binding domain)"/>
    <property type="match status" value="1"/>
</dbReference>
<evidence type="ECO:0000256" key="2">
    <source>
        <dbReference type="ARBA" id="ARBA00004568"/>
    </source>
</evidence>
<dbReference type="InterPro" id="IPR000233">
    <property type="entry name" value="Cadherin_Y-type_LIR"/>
</dbReference>
<keyword evidence="11" id="KW-0325">Glycoprotein</keyword>
<keyword evidence="10 15" id="KW-0472">Membrane</keyword>
<dbReference type="InterPro" id="IPR020894">
    <property type="entry name" value="Cadherin_CS"/>
</dbReference>
<dbReference type="PROSITE" id="PS51257">
    <property type="entry name" value="PROKAR_LIPOPROTEIN"/>
    <property type="match status" value="1"/>
</dbReference>
<dbReference type="PRINTS" id="PR00205">
    <property type="entry name" value="CADHERIN"/>
</dbReference>
<evidence type="ECO:0000256" key="3">
    <source>
        <dbReference type="ARBA" id="ARBA00022475"/>
    </source>
</evidence>
<keyword evidence="4 13" id="KW-0812">Transmembrane</keyword>
<dbReference type="GO" id="GO:0030057">
    <property type="term" value="C:desmosome"/>
    <property type="evidence" value="ECO:0007669"/>
    <property type="project" value="UniProtKB-SubCell"/>
</dbReference>
<evidence type="ECO:0000256" key="15">
    <source>
        <dbReference type="SAM" id="Phobius"/>
    </source>
</evidence>
<evidence type="ECO:0000313" key="18">
    <source>
        <dbReference type="Proteomes" id="UP000694523"/>
    </source>
</evidence>
<keyword evidence="3" id="KW-1003">Cell membrane</keyword>
<dbReference type="GO" id="GO:0045296">
    <property type="term" value="F:cadherin binding"/>
    <property type="evidence" value="ECO:0007669"/>
    <property type="project" value="TreeGrafter"/>
</dbReference>
<dbReference type="PRINTS" id="PR01818">
    <property type="entry name" value="DESMOCADHERN"/>
</dbReference>
<dbReference type="SMART" id="SM00112">
    <property type="entry name" value="CA"/>
    <property type="match status" value="4"/>
</dbReference>
<dbReference type="Ensembl" id="ENSNMLT00000047340.1">
    <property type="protein sequence ID" value="ENSNMLP00000042623.1"/>
    <property type="gene ID" value="ENSNMLG00000025953.1"/>
</dbReference>
<evidence type="ECO:0000256" key="14">
    <source>
        <dbReference type="RuleBase" id="RU004358"/>
    </source>
</evidence>
<evidence type="ECO:0000256" key="13">
    <source>
        <dbReference type="RuleBase" id="RU003318"/>
    </source>
</evidence>
<keyword evidence="9 15" id="KW-1133">Transmembrane helix</keyword>
<dbReference type="GO" id="GO:0008013">
    <property type="term" value="F:beta-catenin binding"/>
    <property type="evidence" value="ECO:0007669"/>
    <property type="project" value="TreeGrafter"/>
</dbReference>
<feature type="domain" description="Cadherin" evidence="16">
    <location>
        <begin position="253"/>
        <end position="357"/>
    </location>
</feature>
<dbReference type="GO" id="GO:0060027">
    <property type="term" value="P:convergent extension involved in gastrulation"/>
    <property type="evidence" value="ECO:0007669"/>
    <property type="project" value="UniProtKB-ARBA"/>
</dbReference>
<dbReference type="Pfam" id="PF01049">
    <property type="entry name" value="CADH_Y-type_LIR"/>
    <property type="match status" value="1"/>
</dbReference>
<dbReference type="GO" id="GO:0000902">
    <property type="term" value="P:cell morphogenesis"/>
    <property type="evidence" value="ECO:0007669"/>
    <property type="project" value="TreeGrafter"/>
</dbReference>
<dbReference type="PROSITE" id="PS00232">
    <property type="entry name" value="CADHERIN_1"/>
    <property type="match status" value="2"/>
</dbReference>
<evidence type="ECO:0000313" key="17">
    <source>
        <dbReference type="Ensembl" id="ENSNMLP00000042623.1"/>
    </source>
</evidence>
<keyword evidence="6 12" id="KW-0106">Calcium</keyword>
<protein>
    <submittedName>
        <fullName evidence="17">Desmocollin 2 like</fullName>
    </submittedName>
</protein>
<evidence type="ECO:0000259" key="16">
    <source>
        <dbReference type="PROSITE" id="PS50268"/>
    </source>
</evidence>
<evidence type="ECO:0000256" key="11">
    <source>
        <dbReference type="ARBA" id="ARBA00023180"/>
    </source>
</evidence>
<comment type="function">
    <text evidence="14">A component of desmosome cell-cell junctions which are required for positive regulation of cellular adhesion. Involved in the interaction of plaque proteins and intermediate filaments mediating cell-cell adhesion.</text>
</comment>
<evidence type="ECO:0000256" key="12">
    <source>
        <dbReference type="PROSITE-ProRule" id="PRU00043"/>
    </source>
</evidence>
<evidence type="ECO:0000256" key="7">
    <source>
        <dbReference type="ARBA" id="ARBA00022889"/>
    </source>
</evidence>
<evidence type="ECO:0000256" key="1">
    <source>
        <dbReference type="ARBA" id="ARBA00004251"/>
    </source>
</evidence>
<keyword evidence="7 13" id="KW-0130">Cell adhesion</keyword>
<keyword evidence="18" id="KW-1185">Reference proteome</keyword>
<dbReference type="CDD" id="cd11304">
    <property type="entry name" value="Cadherin_repeat"/>
    <property type="match status" value="3"/>
</dbReference>
<sequence>MKAKTYRTHRSLSLAFVITFLVVFLSCFRCTVVVTLRFWPHFVFFYYIFYFILNVTETKEKQQNIVSDSEATNPVFYTLTGPGYDQHPVGVFGFDGNTGMLQVNKPVDREEYPLFTLITNVFNKNTREPTDLPLPIKIVVDDVNDNAPQFSGFLQFSVPEQSRSGDQRHRPDQERTDHVAIQYSLLTGADLFSIDSLTGVISTKSTALDRETKDKHLVIVQIKDMKGASNGLFNTGTATIMLSDINDNPPTFKESSYTATAEENQVDKLILRIPVDDKDLVNSDNWISQFVITKGNENGNFRIDTDPKTNEGLLYVTKVLKLEVSARNKVELQGTSAKWNTATVDVAVTNVDEGPEFNPRIKYITVKENTPNGTVIGTYSALDPETKSGAGIMYYKVTDPALKVANTIDRESSFVQNGIYNKTPYAYCVCCVSATKSGMGTVVIQVDDENDNIPMLPTGELVVCEKKGVLGSVVLVAEDKDKSPFAEPFIFSIPADSGDSWTVVKLNDSAATLQQKKELHIGVHTVKVMVRDLQGSGKEQTVTVRICQCVNGVCLGVLTLLLPFLLLLLLALLLAFLCSTKYKNMKPNLIDDMTDNGGVLLKSNIEAPGDEVVRTLSILNFYFQFSSLKTFKAFLHSTQYFSSMLEHGIYNGNVVNATDTQYTSNYDNQYGMQTGDGHLSSGFDRRQFVHDASLLHTWQTNSRYLDQKLVYMGREDDERYAEDVLHSYGYEGKGSAAGSVGCCSDFAEESLDFVNTLGPKFKTLADVCSKR</sequence>
<reference evidence="17" key="2">
    <citation type="submission" date="2025-09" db="UniProtKB">
        <authorList>
            <consortium name="Ensembl"/>
        </authorList>
    </citation>
    <scope>IDENTIFICATION</scope>
</reference>
<reference evidence="17" key="1">
    <citation type="submission" date="2025-08" db="UniProtKB">
        <authorList>
            <consortium name="Ensembl"/>
        </authorList>
    </citation>
    <scope>IDENTIFICATION</scope>
</reference>
<feature type="domain" description="Cadherin" evidence="16">
    <location>
        <begin position="150"/>
        <end position="252"/>
    </location>
</feature>
<feature type="domain" description="Cadherin" evidence="16">
    <location>
        <begin position="358"/>
        <end position="456"/>
    </location>
</feature>
<dbReference type="InterPro" id="IPR039808">
    <property type="entry name" value="Cadherin"/>
</dbReference>
<dbReference type="AlphaFoldDB" id="A0A8C6UXC0"/>
<evidence type="ECO:0000256" key="8">
    <source>
        <dbReference type="ARBA" id="ARBA00022949"/>
    </source>
</evidence>
<keyword evidence="8" id="KW-0965">Cell junction</keyword>
<dbReference type="GO" id="GO:0007156">
    <property type="term" value="P:homophilic cell adhesion via plasma membrane adhesion molecules"/>
    <property type="evidence" value="ECO:0007669"/>
    <property type="project" value="InterPro"/>
</dbReference>
<evidence type="ECO:0000256" key="4">
    <source>
        <dbReference type="ARBA" id="ARBA00022692"/>
    </source>
</evidence>
<dbReference type="GO" id="GO:0016477">
    <property type="term" value="P:cell migration"/>
    <property type="evidence" value="ECO:0007669"/>
    <property type="project" value="TreeGrafter"/>
</dbReference>
<dbReference type="InterPro" id="IPR002126">
    <property type="entry name" value="Cadherin-like_dom"/>
</dbReference>
<dbReference type="GO" id="GO:0016339">
    <property type="term" value="P:calcium-dependent cell-cell adhesion via plasma membrane cell adhesion molecules"/>
    <property type="evidence" value="ECO:0007669"/>
    <property type="project" value="TreeGrafter"/>
</dbReference>
<keyword evidence="5" id="KW-0677">Repeat</keyword>
<dbReference type="InterPro" id="IPR027397">
    <property type="entry name" value="Catenin-bd_sf"/>
</dbReference>
<dbReference type="PANTHER" id="PTHR24027">
    <property type="entry name" value="CADHERIN-23"/>
    <property type="match status" value="1"/>
</dbReference>
<dbReference type="PANTHER" id="PTHR24027:SF78">
    <property type="entry name" value="CADHERIN-LIKE PROTEIN 26"/>
    <property type="match status" value="1"/>
</dbReference>
<dbReference type="InterPro" id="IPR009122">
    <property type="entry name" value="Desmosomal_cadherin"/>
</dbReference>
<organism evidence="17 18">
    <name type="scientific">Neogobius melanostomus</name>
    <name type="common">round goby</name>
    <dbReference type="NCBI Taxonomy" id="47308"/>
    <lineage>
        <taxon>Eukaryota</taxon>
        <taxon>Metazoa</taxon>
        <taxon>Chordata</taxon>
        <taxon>Craniata</taxon>
        <taxon>Vertebrata</taxon>
        <taxon>Euteleostomi</taxon>
        <taxon>Actinopterygii</taxon>
        <taxon>Neopterygii</taxon>
        <taxon>Teleostei</taxon>
        <taxon>Neoteleostei</taxon>
        <taxon>Acanthomorphata</taxon>
        <taxon>Gobiaria</taxon>
        <taxon>Gobiiformes</taxon>
        <taxon>Gobioidei</taxon>
        <taxon>Gobiidae</taxon>
        <taxon>Benthophilinae</taxon>
        <taxon>Neogobiini</taxon>
        <taxon>Neogobius</taxon>
    </lineage>
</organism>
<dbReference type="GO" id="GO:0005912">
    <property type="term" value="C:adherens junction"/>
    <property type="evidence" value="ECO:0007669"/>
    <property type="project" value="TreeGrafter"/>
</dbReference>
<dbReference type="PROSITE" id="PS50268">
    <property type="entry name" value="CADHERIN_2"/>
    <property type="match status" value="4"/>
</dbReference>
<evidence type="ECO:0000256" key="6">
    <source>
        <dbReference type="ARBA" id="ARBA00022837"/>
    </source>
</evidence>
<dbReference type="GO" id="GO:0007043">
    <property type="term" value="P:cell-cell junction assembly"/>
    <property type="evidence" value="ECO:0007669"/>
    <property type="project" value="TreeGrafter"/>
</dbReference>
<feature type="transmembrane region" description="Helical" evidence="15">
    <location>
        <begin position="555"/>
        <end position="577"/>
    </location>
</feature>
<dbReference type="GO" id="GO:0016342">
    <property type="term" value="C:catenin complex"/>
    <property type="evidence" value="ECO:0007669"/>
    <property type="project" value="TreeGrafter"/>
</dbReference>
<dbReference type="Gene3D" id="2.60.40.60">
    <property type="entry name" value="Cadherins"/>
    <property type="match status" value="5"/>
</dbReference>
<proteinExistence type="predicted"/>
<dbReference type="Pfam" id="PF00028">
    <property type="entry name" value="Cadherin"/>
    <property type="match status" value="2"/>
</dbReference>